<keyword evidence="17" id="KW-0539">Nucleus</keyword>
<evidence type="ECO:0000256" key="21">
    <source>
        <dbReference type="SAM" id="SignalP"/>
    </source>
</evidence>
<evidence type="ECO:0000256" key="19">
    <source>
        <dbReference type="PROSITE-ProRule" id="PRU00042"/>
    </source>
</evidence>
<dbReference type="FunFam" id="3.40.30.10:FF:000073">
    <property type="entry name" value="Sulfhydryl oxidase"/>
    <property type="match status" value="1"/>
</dbReference>
<dbReference type="PROSITE" id="PS00194">
    <property type="entry name" value="THIOREDOXIN_1"/>
    <property type="match status" value="1"/>
</dbReference>
<dbReference type="FunFam" id="1.20.120.310:FF:000001">
    <property type="entry name" value="Sulfhydryl oxidase"/>
    <property type="match status" value="1"/>
</dbReference>
<dbReference type="Proteomes" id="UP001187531">
    <property type="component" value="Unassembled WGS sequence"/>
</dbReference>
<name>A0AA88L918_ARTSF</name>
<dbReference type="InterPro" id="IPR036774">
    <property type="entry name" value="ERV/ALR_sulphydryl_oxid_sf"/>
</dbReference>
<keyword evidence="11 20" id="KW-0560">Oxidoreductase</keyword>
<comment type="cofactor">
    <cofactor evidence="1 20">
        <name>FAD</name>
        <dbReference type="ChEBI" id="CHEBI:57692"/>
    </cofactor>
</comment>
<dbReference type="PROSITE" id="PS51324">
    <property type="entry name" value="ERV_ALR"/>
    <property type="match status" value="1"/>
</dbReference>
<evidence type="ECO:0000256" key="3">
    <source>
        <dbReference type="ARBA" id="ARBA00006041"/>
    </source>
</evidence>
<dbReference type="FunFam" id="3.30.160.60:FF:001480">
    <property type="entry name" value="Si:cabz01071911.3"/>
    <property type="match status" value="2"/>
</dbReference>
<dbReference type="PANTHER" id="PTHR24399:SF23">
    <property type="entry name" value="C2H2-TYPE DOMAIN-CONTAINING PROTEIN"/>
    <property type="match status" value="1"/>
</dbReference>
<dbReference type="SUPFAM" id="SSF69000">
    <property type="entry name" value="FAD-dependent thiol oxidase"/>
    <property type="match status" value="1"/>
</dbReference>
<evidence type="ECO:0000256" key="20">
    <source>
        <dbReference type="RuleBase" id="RU371123"/>
    </source>
</evidence>
<dbReference type="Pfam" id="PF00085">
    <property type="entry name" value="Thioredoxin"/>
    <property type="match status" value="1"/>
</dbReference>
<evidence type="ECO:0000256" key="15">
    <source>
        <dbReference type="ARBA" id="ARBA00023163"/>
    </source>
</evidence>
<keyword evidence="26" id="KW-1185">Reference proteome</keyword>
<comment type="similarity">
    <text evidence="4">Belongs to the krueppel C2H2-type zinc-finger protein family.</text>
</comment>
<keyword evidence="6" id="KW-0479">Metal-binding</keyword>
<evidence type="ECO:0000256" key="2">
    <source>
        <dbReference type="ARBA" id="ARBA00004123"/>
    </source>
</evidence>
<evidence type="ECO:0000313" key="26">
    <source>
        <dbReference type="Proteomes" id="UP001187531"/>
    </source>
</evidence>
<dbReference type="GO" id="GO:0000978">
    <property type="term" value="F:RNA polymerase II cis-regulatory region sequence-specific DNA binding"/>
    <property type="evidence" value="ECO:0007669"/>
    <property type="project" value="TreeGrafter"/>
</dbReference>
<evidence type="ECO:0000256" key="6">
    <source>
        <dbReference type="ARBA" id="ARBA00022723"/>
    </source>
</evidence>
<dbReference type="FunFam" id="3.30.160.60:FF:000065">
    <property type="entry name" value="B-cell CLL/lymphoma 6, member B"/>
    <property type="match status" value="1"/>
</dbReference>
<evidence type="ECO:0000256" key="1">
    <source>
        <dbReference type="ARBA" id="ARBA00001974"/>
    </source>
</evidence>
<feature type="domain" description="ERV/ALR sulfhydryl oxidase" evidence="23">
    <location>
        <begin position="398"/>
        <end position="500"/>
    </location>
</feature>
<feature type="signal peptide" evidence="21">
    <location>
        <begin position="1"/>
        <end position="19"/>
    </location>
</feature>
<reference evidence="25" key="1">
    <citation type="submission" date="2023-07" db="EMBL/GenBank/DDBJ databases">
        <title>Chromosome-level genome assembly of Artemia franciscana.</title>
        <authorList>
            <person name="Jo E."/>
        </authorList>
    </citation>
    <scope>NUCLEOTIDE SEQUENCE</scope>
    <source>
        <tissue evidence="25">Whole body</tissue>
    </source>
</reference>
<dbReference type="InterPro" id="IPR036249">
    <property type="entry name" value="Thioredoxin-like_sf"/>
</dbReference>
<evidence type="ECO:0000313" key="25">
    <source>
        <dbReference type="EMBL" id="KAK2712710.1"/>
    </source>
</evidence>
<dbReference type="FunFam" id="3.30.160.60:FF:001498">
    <property type="entry name" value="Zinc finger protein 404"/>
    <property type="match status" value="3"/>
</dbReference>
<dbReference type="InterPro" id="IPR040986">
    <property type="entry name" value="QSOX_FAD-bd_dom"/>
</dbReference>
<feature type="domain" description="C2H2-type" evidence="22">
    <location>
        <begin position="1011"/>
        <end position="1038"/>
    </location>
</feature>
<feature type="domain" description="C2H2-type" evidence="22">
    <location>
        <begin position="1066"/>
        <end position="1093"/>
    </location>
</feature>
<dbReference type="SUPFAM" id="SSF57667">
    <property type="entry name" value="beta-beta-alpha zinc fingers"/>
    <property type="match status" value="8"/>
</dbReference>
<evidence type="ECO:0000256" key="10">
    <source>
        <dbReference type="ARBA" id="ARBA00022833"/>
    </source>
</evidence>
<dbReference type="Pfam" id="PF18371">
    <property type="entry name" value="FAD_SOX"/>
    <property type="match status" value="1"/>
</dbReference>
<keyword evidence="9 20" id="KW-0274">FAD</keyword>
<dbReference type="InterPro" id="IPR017905">
    <property type="entry name" value="ERV/ALR_sulphydryl_oxidase"/>
</dbReference>
<dbReference type="Gene3D" id="3.40.30.10">
    <property type="entry name" value="Glutaredoxin"/>
    <property type="match status" value="2"/>
</dbReference>
<sequence>MKSLVLLLIVAALVPSAASASIFDDEFPALYNASDKLVILSKDNFYPKVLNDTEHVWLVEFYSSWCGHCQYFAPIFKEFAKRVQPWSKLVKIGAIDCANENNTEICRDYDIMGYPTMRVIHTNATKRTLGEDVKGSRDVQGLVESLVLYLAAQQNIGNASSTWPNIQPVTAKNIAELLRLSNTSKTVVIVTGDIVEAQKIILDACGVPEMPPILCVPQTNLNLLKALNASTAPSVFEISKTGAVLPLNISSKDYKNILKELQKRYIGDTDLISVVSEKIKESKTEETTSIYPLKPLTPDVTYLIDIEKGLKYLLEHEVALLRVVTGEKLEALKNFMLVLNKYFPARKRVGEYLEIVMNYINKHADGFKGEEFGEKLKLYEQKYTPEWKNLEWKGCKGSRPVYRGYPCSLWTMFHTLSVSSYLDPHSKEPLEVLKAIKDYVKYFFGCRECATHFLKVVNETLSQVKTKEDAVLWLWKAHNKANIRLSKDVSEDPKYPKIEFPSRIKCPLCRVDNKWNEKEVVNYLVELYRRENLSFEGLNDSKRVFYNGISNRQERELLEVGEGLRESVQSGEPTKCLKALVHIRRESVRLVKADVGAVGAQFSDLKADEPVYNFEFVFDSDVKCSAKIQILCVEDATPTGVIDMALSFGNFDLDPDSQLMPGVTDFRYQEDLQLDCKKQIPLKHRLARHMRTQNEKKYYECEECKKKFSFKSHLAVHMRIHSGEKPYECETCKKKFSRKSNLAVHMRIHRGEKPYECETCKKKFSAKFYLASHMRTHTGEELYECDVCKKKSFSKFALTEHMRTHTGEKLYECDVCKKKFSSKSNLAVHMRIHSGEKPYECETCKRKFSTKAHLAVHMRTHSGEKPYGCETCKMEFSFKSSFAKHMRTHHGEKLYECDVCKKKFSAKSNLPAHMRIHSGEKPYECETCKKKFSTKTHLKTHLNLHTRIHSGEKPYECDVCKKKLSSQFALTEHRRTHTGEKPYECETCKMKFSFKSNFATHMSTHNGEKPYECDVCKKKFSIKSSFAVHTRIHSGEKPYECETCKKKFSTKSILATHMRTHTDEKPYCDLCKKKFSSKFYLAYHVRTHNGEIPCECEACKKEIFYEEQLN</sequence>
<dbReference type="GO" id="GO:0016972">
    <property type="term" value="F:thiol oxidase activity"/>
    <property type="evidence" value="ECO:0007669"/>
    <property type="project" value="UniProtKB-EC"/>
</dbReference>
<evidence type="ECO:0000256" key="9">
    <source>
        <dbReference type="ARBA" id="ARBA00022827"/>
    </source>
</evidence>
<evidence type="ECO:0000256" key="11">
    <source>
        <dbReference type="ARBA" id="ARBA00023002"/>
    </source>
</evidence>
<dbReference type="EC" id="1.8.3.2" evidence="20"/>
<feature type="domain" description="C2H2-type" evidence="22">
    <location>
        <begin position="783"/>
        <end position="810"/>
    </location>
</feature>
<evidence type="ECO:0000256" key="18">
    <source>
        <dbReference type="ARBA" id="ARBA00048864"/>
    </source>
</evidence>
<keyword evidence="12" id="KW-0805">Transcription regulation</keyword>
<organism evidence="25 26">
    <name type="scientific">Artemia franciscana</name>
    <name type="common">Brine shrimp</name>
    <name type="synonym">Artemia sanfranciscana</name>
    <dbReference type="NCBI Taxonomy" id="6661"/>
    <lineage>
        <taxon>Eukaryota</taxon>
        <taxon>Metazoa</taxon>
        <taxon>Ecdysozoa</taxon>
        <taxon>Arthropoda</taxon>
        <taxon>Crustacea</taxon>
        <taxon>Branchiopoda</taxon>
        <taxon>Anostraca</taxon>
        <taxon>Artemiidae</taxon>
        <taxon>Artemia</taxon>
    </lineage>
</organism>
<dbReference type="FunFam" id="3.30.160.60:FF:001506">
    <property type="entry name" value="Zinc finger protein"/>
    <property type="match status" value="1"/>
</dbReference>
<dbReference type="FunFam" id="3.30.160.60:FF:002343">
    <property type="entry name" value="Zinc finger protein 33A"/>
    <property type="match status" value="2"/>
</dbReference>
<keyword evidence="10" id="KW-0862">Zinc</keyword>
<keyword evidence="16" id="KW-0325">Glycoprotein</keyword>
<keyword evidence="21" id="KW-0732">Signal</keyword>
<dbReference type="InterPro" id="IPR017937">
    <property type="entry name" value="Thioredoxin_CS"/>
</dbReference>
<feature type="domain" description="C2H2-type" evidence="22">
    <location>
        <begin position="699"/>
        <end position="726"/>
    </location>
</feature>
<dbReference type="GO" id="GO:0008270">
    <property type="term" value="F:zinc ion binding"/>
    <property type="evidence" value="ECO:0007669"/>
    <property type="project" value="UniProtKB-KW"/>
</dbReference>
<dbReference type="Gene3D" id="3.30.160.60">
    <property type="entry name" value="Classic Zinc Finger"/>
    <property type="match status" value="14"/>
</dbReference>
<comment type="similarity">
    <text evidence="3">Belongs to the quiescin-sulfhydryl oxidase (QSOX) family.</text>
</comment>
<dbReference type="FunFam" id="3.30.160.60:FF:000030">
    <property type="entry name" value="Zinc finger protein 628"/>
    <property type="match status" value="1"/>
</dbReference>
<dbReference type="FunFam" id="3.30.160.60:FF:000446">
    <property type="entry name" value="Zinc finger protein"/>
    <property type="match status" value="1"/>
</dbReference>
<feature type="chain" id="PRO_5041740927" description="Sulfhydryl oxidase" evidence="21">
    <location>
        <begin position="20"/>
        <end position="1110"/>
    </location>
</feature>
<proteinExistence type="inferred from homology"/>
<comment type="caution">
    <text evidence="25">The sequence shown here is derived from an EMBL/GenBank/DDBJ whole genome shotgun (WGS) entry which is preliminary data.</text>
</comment>
<dbReference type="GO" id="GO:0001227">
    <property type="term" value="F:DNA-binding transcription repressor activity, RNA polymerase II-specific"/>
    <property type="evidence" value="ECO:0007669"/>
    <property type="project" value="TreeGrafter"/>
</dbReference>
<keyword evidence="14" id="KW-1015">Disulfide bond</keyword>
<evidence type="ECO:0000259" key="22">
    <source>
        <dbReference type="PROSITE" id="PS50157"/>
    </source>
</evidence>
<dbReference type="PROSITE" id="PS51352">
    <property type="entry name" value="THIOREDOXIN_2"/>
    <property type="match status" value="1"/>
</dbReference>
<feature type="domain" description="C2H2-type" evidence="22">
    <location>
        <begin position="1039"/>
        <end position="1066"/>
    </location>
</feature>
<feature type="domain" description="C2H2-type" evidence="22">
    <location>
        <begin position="727"/>
        <end position="754"/>
    </location>
</feature>
<feature type="domain" description="C2H2-type" evidence="22">
    <location>
        <begin position="839"/>
        <end position="866"/>
    </location>
</feature>
<evidence type="ECO:0000256" key="4">
    <source>
        <dbReference type="ARBA" id="ARBA00006991"/>
    </source>
</evidence>
<keyword evidence="5 20" id="KW-0285">Flavoprotein</keyword>
<dbReference type="SMART" id="SM00355">
    <property type="entry name" value="ZnF_C2H2"/>
    <property type="match status" value="14"/>
</dbReference>
<evidence type="ECO:0000256" key="14">
    <source>
        <dbReference type="ARBA" id="ARBA00023157"/>
    </source>
</evidence>
<accession>A0AA88L918</accession>
<dbReference type="FunFam" id="3.30.160.60:FF:000624">
    <property type="entry name" value="zinc finger protein 697"/>
    <property type="match status" value="3"/>
</dbReference>
<feature type="domain" description="C2H2-type" evidence="22">
    <location>
        <begin position="811"/>
        <end position="838"/>
    </location>
</feature>
<evidence type="ECO:0000256" key="17">
    <source>
        <dbReference type="ARBA" id="ARBA00023242"/>
    </source>
</evidence>
<dbReference type="PROSITE" id="PS50157">
    <property type="entry name" value="ZINC_FINGER_C2H2_2"/>
    <property type="match status" value="14"/>
</dbReference>
<evidence type="ECO:0000256" key="13">
    <source>
        <dbReference type="ARBA" id="ARBA00023125"/>
    </source>
</evidence>
<evidence type="ECO:0000256" key="8">
    <source>
        <dbReference type="ARBA" id="ARBA00022771"/>
    </source>
</evidence>
<dbReference type="Pfam" id="PF00096">
    <property type="entry name" value="zf-C2H2"/>
    <property type="match status" value="13"/>
</dbReference>
<feature type="domain" description="Thioredoxin" evidence="24">
    <location>
        <begin position="8"/>
        <end position="152"/>
    </location>
</feature>
<evidence type="ECO:0000259" key="24">
    <source>
        <dbReference type="PROSITE" id="PS51352"/>
    </source>
</evidence>
<dbReference type="InterPro" id="IPR013766">
    <property type="entry name" value="Thioredoxin_domain"/>
</dbReference>
<feature type="domain" description="C2H2-type" evidence="22">
    <location>
        <begin position="923"/>
        <end position="954"/>
    </location>
</feature>
<dbReference type="InterPro" id="IPR042568">
    <property type="entry name" value="QSOX_FAD-bd_sf"/>
</dbReference>
<dbReference type="Gene3D" id="1.20.120.1960">
    <property type="entry name" value="QSOX sulfhydryl oxidase domain"/>
    <property type="match status" value="1"/>
</dbReference>
<dbReference type="InterPro" id="IPR036236">
    <property type="entry name" value="Znf_C2H2_sf"/>
</dbReference>
<feature type="domain" description="C2H2-type" evidence="22">
    <location>
        <begin position="895"/>
        <end position="922"/>
    </location>
</feature>
<feature type="domain" description="C2H2-type" evidence="22">
    <location>
        <begin position="983"/>
        <end position="1010"/>
    </location>
</feature>
<dbReference type="GO" id="GO:0005654">
    <property type="term" value="C:nucleoplasm"/>
    <property type="evidence" value="ECO:0007669"/>
    <property type="project" value="TreeGrafter"/>
</dbReference>
<keyword evidence="15" id="KW-0804">Transcription</keyword>
<feature type="domain" description="C2H2-type" evidence="22">
    <location>
        <begin position="867"/>
        <end position="894"/>
    </location>
</feature>
<keyword evidence="7" id="KW-0677">Repeat</keyword>
<dbReference type="SUPFAM" id="SSF52833">
    <property type="entry name" value="Thioredoxin-like"/>
    <property type="match status" value="1"/>
</dbReference>
<dbReference type="PANTHER" id="PTHR24399">
    <property type="entry name" value="ZINC FINGER AND BTB DOMAIN-CONTAINING"/>
    <property type="match status" value="1"/>
</dbReference>
<dbReference type="Pfam" id="PF04777">
    <property type="entry name" value="Evr1_Alr"/>
    <property type="match status" value="1"/>
</dbReference>
<protein>
    <recommendedName>
        <fullName evidence="20">Sulfhydryl oxidase</fullName>
        <ecNumber evidence="20">1.8.3.2</ecNumber>
    </recommendedName>
</protein>
<dbReference type="Gene3D" id="1.20.120.310">
    <property type="entry name" value="ERV/ALR sulfhydryl oxidase domain"/>
    <property type="match status" value="1"/>
</dbReference>
<evidence type="ECO:0000256" key="16">
    <source>
        <dbReference type="ARBA" id="ARBA00023180"/>
    </source>
</evidence>
<dbReference type="Pfam" id="PF13912">
    <property type="entry name" value="zf-C2H2_6"/>
    <property type="match status" value="1"/>
</dbReference>
<comment type="catalytic activity">
    <reaction evidence="18 20">
        <text>2 R'C(R)SH + O2 = R'C(R)S-S(R)CR' + H2O2</text>
        <dbReference type="Rhea" id="RHEA:17357"/>
        <dbReference type="ChEBI" id="CHEBI:15379"/>
        <dbReference type="ChEBI" id="CHEBI:16240"/>
        <dbReference type="ChEBI" id="CHEBI:16520"/>
        <dbReference type="ChEBI" id="CHEBI:17412"/>
        <dbReference type="EC" id="1.8.3.2"/>
    </reaction>
</comment>
<evidence type="ECO:0000256" key="7">
    <source>
        <dbReference type="ARBA" id="ARBA00022737"/>
    </source>
</evidence>
<evidence type="ECO:0000256" key="5">
    <source>
        <dbReference type="ARBA" id="ARBA00022630"/>
    </source>
</evidence>
<feature type="domain" description="C2H2-type" evidence="22">
    <location>
        <begin position="755"/>
        <end position="782"/>
    </location>
</feature>
<dbReference type="EMBL" id="JAVRJZ010000015">
    <property type="protein sequence ID" value="KAK2712710.1"/>
    <property type="molecule type" value="Genomic_DNA"/>
</dbReference>
<keyword evidence="13" id="KW-0238">DNA-binding</keyword>
<gene>
    <name evidence="25" type="ORF">QYM36_011409</name>
</gene>
<feature type="domain" description="C2H2-type" evidence="22">
    <location>
        <begin position="955"/>
        <end position="982"/>
    </location>
</feature>
<dbReference type="InterPro" id="IPR013087">
    <property type="entry name" value="Znf_C2H2_type"/>
</dbReference>
<dbReference type="PROSITE" id="PS00028">
    <property type="entry name" value="ZINC_FINGER_C2H2_1"/>
    <property type="match status" value="13"/>
</dbReference>
<evidence type="ECO:0000256" key="12">
    <source>
        <dbReference type="ARBA" id="ARBA00023015"/>
    </source>
</evidence>
<evidence type="ECO:0000259" key="23">
    <source>
        <dbReference type="PROSITE" id="PS51324"/>
    </source>
</evidence>
<keyword evidence="8 19" id="KW-0863">Zinc-finger</keyword>
<dbReference type="AlphaFoldDB" id="A0AA88L918"/>
<comment type="subcellular location">
    <subcellularLocation>
        <location evidence="2">Nucleus</location>
    </subcellularLocation>
</comment>